<evidence type="ECO:0000313" key="4">
    <source>
        <dbReference type="Proteomes" id="UP000003786"/>
    </source>
</evidence>
<dbReference type="AlphaFoldDB" id="J7MF62"/>
<protein>
    <submittedName>
        <fullName evidence="3">Uncharacterized protein</fullName>
    </submittedName>
</protein>
<name>J7MF62_THEOR</name>
<feature type="chain" id="PRO_5003795067" evidence="2">
    <location>
        <begin position="24"/>
        <end position="647"/>
    </location>
</feature>
<dbReference type="GeneID" id="20716867"/>
<accession>J7MF62</accession>
<dbReference type="EMBL" id="AP011949">
    <property type="protein sequence ID" value="BAM42459.1"/>
    <property type="molecule type" value="Genomic_DNA"/>
</dbReference>
<evidence type="ECO:0000256" key="2">
    <source>
        <dbReference type="SAM" id="SignalP"/>
    </source>
</evidence>
<dbReference type="InterPro" id="IPR007480">
    <property type="entry name" value="DUF529"/>
</dbReference>
<dbReference type="Proteomes" id="UP000003786">
    <property type="component" value="Chromosome 4"/>
</dbReference>
<evidence type="ECO:0000313" key="3">
    <source>
        <dbReference type="EMBL" id="BAM42459.1"/>
    </source>
</evidence>
<keyword evidence="4" id="KW-1185">Reference proteome</keyword>
<feature type="signal peptide" evidence="2">
    <location>
        <begin position="1"/>
        <end position="23"/>
    </location>
</feature>
<evidence type="ECO:0000256" key="1">
    <source>
        <dbReference type="SAM" id="MobiDB-lite"/>
    </source>
</evidence>
<dbReference type="RefSeq" id="XP_009692760.1">
    <property type="nucleotide sequence ID" value="XM_009694465.1"/>
</dbReference>
<dbReference type="OrthoDB" id="10373190at2759"/>
<reference evidence="3 4" key="1">
    <citation type="journal article" date="2012" name="MBio">
        <title>Comparative genome analysis of three eukaryotic parasites with differing abilities to transform leukocytes reveals key mediators of Theileria-induced leukocyte transformation.</title>
        <authorList>
            <person name="Hayashida K."/>
            <person name="Hara Y."/>
            <person name="Abe T."/>
            <person name="Yamasaki C."/>
            <person name="Toyoda A."/>
            <person name="Kosuge T."/>
            <person name="Suzuki Y."/>
            <person name="Sato Y."/>
            <person name="Kawashima S."/>
            <person name="Katayama T."/>
            <person name="Wakaguri H."/>
            <person name="Inoue N."/>
            <person name="Homma K."/>
            <person name="Tada-Umezaki M."/>
            <person name="Yagi Y."/>
            <person name="Fujii Y."/>
            <person name="Habara T."/>
            <person name="Kanehisa M."/>
            <person name="Watanabe H."/>
            <person name="Ito K."/>
            <person name="Gojobori T."/>
            <person name="Sugawara H."/>
            <person name="Imanishi T."/>
            <person name="Weir W."/>
            <person name="Gardner M."/>
            <person name="Pain A."/>
            <person name="Shiels B."/>
            <person name="Hattori M."/>
            <person name="Nene V."/>
            <person name="Sugimoto C."/>
        </authorList>
    </citation>
    <scope>NUCLEOTIDE SEQUENCE [LARGE SCALE GENOMIC DNA]</scope>
    <source>
        <strain evidence="3 4">Shintoku</strain>
    </source>
</reference>
<proteinExistence type="predicted"/>
<dbReference type="KEGG" id="tot:TOT_040000826"/>
<organism evidence="3 4">
    <name type="scientific">Theileria orientalis strain Shintoku</name>
    <dbReference type="NCBI Taxonomy" id="869250"/>
    <lineage>
        <taxon>Eukaryota</taxon>
        <taxon>Sar</taxon>
        <taxon>Alveolata</taxon>
        <taxon>Apicomplexa</taxon>
        <taxon>Aconoidasida</taxon>
        <taxon>Piroplasmida</taxon>
        <taxon>Theileriidae</taxon>
        <taxon>Theileria</taxon>
    </lineage>
</organism>
<keyword evidence="2" id="KW-0732">Signal</keyword>
<dbReference type="Pfam" id="PF04385">
    <property type="entry name" value="FAINT"/>
    <property type="match status" value="2"/>
</dbReference>
<gene>
    <name evidence="3" type="ORF">TOT_040000826</name>
</gene>
<dbReference type="VEuPathDB" id="PiroplasmaDB:TOT_040000826"/>
<feature type="region of interest" description="Disordered" evidence="1">
    <location>
        <begin position="24"/>
        <end position="47"/>
    </location>
</feature>
<sequence length="647" mass="74397">MELYRIALYILLCIVLYNGQNLADSTPTRQSRTTKIPNSVQTRRISGSTKNKDFADFRALKPKPLKPPDTSVLESDPYGHVSNFSLIKVNIENKRTSDKITYEYNSKTNTHSFIANTGFLFDGAEEDSRTLWECKPGEYADRINITESSDDKRFIKVFIPKEAETEESEIEYDCQSELKLPKIYDPKKTSRGVFMYDTEDEYADMSEQAKASEKPKPVSSLDFEIQEIKPGSKRLPEHENELKFLRASEVKHIQPEPEQLSAPILATLDVKVKETTATVRYEYDNDTGTHTFTPNPGFLIGTVVKGTHQMWVCGDGVYPEKVLVFPDQSGEMMLRVQFPRPPQPQSDSDFEFVSRSHSGRVVVPTARAYDPTPRPIPMDRFLFQGPVQVTPETSTYTLEVDQVHYPQDSSPFRIGEHTSTVPSFEPVYTESEVPQQKIPVDLTIDFRWNTFLFDYSKLNNVATYTAKEGYAFGKVKLFRGYYSRGSDLVLWETEVPEKFANKVVVIEHSKIILYLDNATTVVFKKGYNNLWIEDGYTFHGSALDWDYQYIRLDITHRRTTEVYKVIRHYHDSRITEHLYVPKNGYKFSVVKHADEIVWAITDQNRYSTKVSVLRFSNLFIEVVIGLVDGTTLIFIKTSSGDFKRINF</sequence>